<keyword evidence="3" id="KW-1185">Reference proteome</keyword>
<evidence type="ECO:0000313" key="3">
    <source>
        <dbReference type="Proteomes" id="UP001371391"/>
    </source>
</evidence>
<organism evidence="2 3">
    <name type="scientific">Pseudoalteromonas issachenkonii</name>
    <dbReference type="NCBI Taxonomy" id="152297"/>
    <lineage>
        <taxon>Bacteria</taxon>
        <taxon>Pseudomonadati</taxon>
        <taxon>Pseudomonadota</taxon>
        <taxon>Gammaproteobacteria</taxon>
        <taxon>Alteromonadales</taxon>
        <taxon>Pseudoalteromonadaceae</taxon>
        <taxon>Pseudoalteromonas</taxon>
    </lineage>
</organism>
<reference evidence="2 3" key="1">
    <citation type="submission" date="2024-02" db="EMBL/GenBank/DDBJ databases">
        <title>Bacteria isolated from the canopy kelp, Nereocystis luetkeana.</title>
        <authorList>
            <person name="Pfister C.A."/>
            <person name="Younker I.T."/>
            <person name="Light S.H."/>
        </authorList>
    </citation>
    <scope>NUCLEOTIDE SEQUENCE [LARGE SCALE GENOMIC DNA]</scope>
    <source>
        <strain evidence="2 3">TI.1.03</strain>
    </source>
</reference>
<gene>
    <name evidence="2" type="ORF">V6257_12125</name>
</gene>
<comment type="caution">
    <text evidence="2">The sequence shown here is derived from an EMBL/GenBank/DDBJ whole genome shotgun (WGS) entry which is preliminary data.</text>
</comment>
<protein>
    <submittedName>
        <fullName evidence="2">Uncharacterized protein</fullName>
    </submittedName>
</protein>
<proteinExistence type="predicted"/>
<keyword evidence="1" id="KW-1133">Transmembrane helix</keyword>
<accession>A0ABU9H1P8</accession>
<dbReference type="Proteomes" id="UP001371391">
    <property type="component" value="Unassembled WGS sequence"/>
</dbReference>
<keyword evidence="1" id="KW-0812">Transmembrane</keyword>
<name>A0ABU9H1P8_9GAMM</name>
<dbReference type="EMBL" id="JBAKAW010000010">
    <property type="protein sequence ID" value="MEL0655784.1"/>
    <property type="molecule type" value="Genomic_DNA"/>
</dbReference>
<keyword evidence="1" id="KW-0472">Membrane</keyword>
<evidence type="ECO:0000256" key="1">
    <source>
        <dbReference type="SAM" id="Phobius"/>
    </source>
</evidence>
<feature type="transmembrane region" description="Helical" evidence="1">
    <location>
        <begin position="215"/>
        <end position="243"/>
    </location>
</feature>
<dbReference type="RefSeq" id="WP_341602971.1">
    <property type="nucleotide sequence ID" value="NZ_JBAKAW010000010.1"/>
</dbReference>
<evidence type="ECO:0000313" key="2">
    <source>
        <dbReference type="EMBL" id="MEL0655784.1"/>
    </source>
</evidence>
<sequence length="247" mass="28262">MSKVRIKLATIGHMPLNFSTSKIKKWKSSTFEIVEDIDSYKLNCDSDGYNWEFSDQLVKEQLPKKFNADFMIAIVNVPIEDNWYSRRLGNNQIVFTFNEIKEILDCSNIPIENVIYRILYAYTLLYRRAENRIPDFEEVTGYTHDETRGCLFDMNGIKTDLIASCHEPIICDECQVKLGNERVTKSDIDSSKKEIKKIKKDLYFRILGGVKKHPVWALVLSSIFAVSLGVTSSLIASCILALVQGKA</sequence>